<dbReference type="Proteomes" id="UP001642464">
    <property type="component" value="Unassembled WGS sequence"/>
</dbReference>
<feature type="coiled-coil region" evidence="1">
    <location>
        <begin position="260"/>
        <end position="303"/>
    </location>
</feature>
<reference evidence="3 4" key="1">
    <citation type="submission" date="2024-02" db="EMBL/GenBank/DDBJ databases">
        <authorList>
            <person name="Chen Y."/>
            <person name="Shah S."/>
            <person name="Dougan E. K."/>
            <person name="Thang M."/>
            <person name="Chan C."/>
        </authorList>
    </citation>
    <scope>NUCLEOTIDE SEQUENCE [LARGE SCALE GENOMIC DNA]</scope>
</reference>
<feature type="coiled-coil region" evidence="1">
    <location>
        <begin position="467"/>
        <end position="515"/>
    </location>
</feature>
<accession>A0ABP0NFZ7</accession>
<protein>
    <submittedName>
        <fullName evidence="3">Mitogen-activated protein kinase kinase kinase A</fullName>
    </submittedName>
</protein>
<dbReference type="EMBL" id="CAXAMM010027668">
    <property type="protein sequence ID" value="CAK9061314.1"/>
    <property type="molecule type" value="Genomic_DNA"/>
</dbReference>
<feature type="coiled-coil region" evidence="1">
    <location>
        <begin position="647"/>
        <end position="703"/>
    </location>
</feature>
<feature type="signal peptide" evidence="2">
    <location>
        <begin position="1"/>
        <end position="20"/>
    </location>
</feature>
<organism evidence="3 4">
    <name type="scientific">Durusdinium trenchii</name>
    <dbReference type="NCBI Taxonomy" id="1381693"/>
    <lineage>
        <taxon>Eukaryota</taxon>
        <taxon>Sar</taxon>
        <taxon>Alveolata</taxon>
        <taxon>Dinophyceae</taxon>
        <taxon>Suessiales</taxon>
        <taxon>Symbiodiniaceae</taxon>
        <taxon>Durusdinium</taxon>
    </lineage>
</organism>
<comment type="caution">
    <text evidence="3">The sequence shown here is derived from an EMBL/GenBank/DDBJ whole genome shotgun (WGS) entry which is preliminary data.</text>
</comment>
<sequence>MKLFGLNVVLCSSAISVALGISYQMDYSGETTPVGKVVQLMWIRQKLFEPNHVLGLQKCMSFEYGGGRDRLALVIVKQLDLPNMVAQGEKDMQEEKIQFATYSQWCTLTKEKKTQVIAQTADAIESIKADVAKSTATIERLTAEITGHQEEIERLVLEQDNMTQVRSKENADFKAEQKDYEESIDALGRALSTLQKQAYDREQAGSKKEALLDMPVSGRHREVKEAIAAFISRKPEVDGYEFQSQGLITMLSEFKDKFVLEKAELEKLEFEKKAAAEQTLAGLKDEQEAAQKATDKKAALKSKKLQQKAKLQENLETTKTTKASDEDYLKETTATCDQKAADFEARQKLRVEELETVNKAIDVMSSASVSGTEKKQLAKSFIQVGRATSLAALRSHKVDKDLKAKLLGFLQSEAERLHSKVLAKLVAPTAVSEAMENIRDTLEGVIKKLEAVAADEHTKREYCKKEIKKNKATRADKRAAIDELEADIDMLEASVKQLTEEVAALGDDLVALDQSVANATDIRGKEKAKNNETVTDAKAAQAAVTQALAMLKEFYEKAGQATALVQTSAAQVSDQPAIFDAPYQGMGGQSGGVLGLLEVIAADFARLEAETSSEEEAGQTEYENFLKESRLNKKQMELDVKHKKETSAEQTAEIQEKSNELLEVQEELAAALKVWEVLQKECLTSQKAEEERREENIESLKKALDMLADS</sequence>
<evidence type="ECO:0000313" key="3">
    <source>
        <dbReference type="EMBL" id="CAK9061314.1"/>
    </source>
</evidence>
<keyword evidence="3" id="KW-0808">Transferase</keyword>
<keyword evidence="2" id="KW-0732">Signal</keyword>
<keyword evidence="3" id="KW-0418">Kinase</keyword>
<keyword evidence="4" id="KW-1185">Reference proteome</keyword>
<name>A0ABP0NFZ7_9DINO</name>
<dbReference type="GO" id="GO:0016301">
    <property type="term" value="F:kinase activity"/>
    <property type="evidence" value="ECO:0007669"/>
    <property type="project" value="UniProtKB-KW"/>
</dbReference>
<feature type="coiled-coil region" evidence="1">
    <location>
        <begin position="124"/>
        <end position="197"/>
    </location>
</feature>
<evidence type="ECO:0000313" key="4">
    <source>
        <dbReference type="Proteomes" id="UP001642464"/>
    </source>
</evidence>
<feature type="chain" id="PRO_5046695968" evidence="2">
    <location>
        <begin position="21"/>
        <end position="710"/>
    </location>
</feature>
<keyword evidence="1" id="KW-0175">Coiled coil</keyword>
<gene>
    <name evidence="3" type="ORF">SCF082_LOCUS32138</name>
</gene>
<evidence type="ECO:0000256" key="2">
    <source>
        <dbReference type="SAM" id="SignalP"/>
    </source>
</evidence>
<proteinExistence type="predicted"/>
<evidence type="ECO:0000256" key="1">
    <source>
        <dbReference type="SAM" id="Coils"/>
    </source>
</evidence>